<dbReference type="Proteomes" id="UP000828236">
    <property type="component" value="Unassembled WGS sequence"/>
</dbReference>
<dbReference type="EMBL" id="SDOV01000001">
    <property type="protein sequence ID" value="KAH7645471.1"/>
    <property type="molecule type" value="Genomic_DNA"/>
</dbReference>
<dbReference type="GO" id="GO:0005634">
    <property type="term" value="C:nucleus"/>
    <property type="evidence" value="ECO:0007669"/>
    <property type="project" value="TreeGrafter"/>
</dbReference>
<feature type="region of interest" description="Disordered" evidence="5">
    <location>
        <begin position="505"/>
        <end position="552"/>
    </location>
</feature>
<keyword evidence="2 4" id="KW-0808">Transferase</keyword>
<organism evidence="6">
    <name type="scientific">Dermatophagoides farinae</name>
    <name type="common">American house dust mite</name>
    <dbReference type="NCBI Taxonomy" id="6954"/>
    <lineage>
        <taxon>Eukaryota</taxon>
        <taxon>Metazoa</taxon>
        <taxon>Ecdysozoa</taxon>
        <taxon>Arthropoda</taxon>
        <taxon>Chelicerata</taxon>
        <taxon>Arachnida</taxon>
        <taxon>Acari</taxon>
        <taxon>Acariformes</taxon>
        <taxon>Sarcoptiformes</taxon>
        <taxon>Astigmata</taxon>
        <taxon>Psoroptidia</taxon>
        <taxon>Analgoidea</taxon>
        <taxon>Pyroglyphidae</taxon>
        <taxon>Dermatophagoidinae</taxon>
        <taxon>Dermatophagoides</taxon>
    </lineage>
</organism>
<dbReference type="AlphaFoldDB" id="A0A9D4SL52"/>
<keyword evidence="3 4" id="KW-0418">Kinase</keyword>
<comment type="caution">
    <text evidence="6">The sequence shown here is derived from an EMBL/GenBank/DDBJ whole genome shotgun (WGS) entry which is preliminary data.</text>
</comment>
<dbReference type="InterPro" id="IPR005522">
    <property type="entry name" value="IPK"/>
</dbReference>
<reference evidence="6" key="1">
    <citation type="submission" date="2020-06" db="EMBL/GenBank/DDBJ databases">
        <authorList>
            <person name="Ji K."/>
            <person name="Li J."/>
        </authorList>
    </citation>
    <scope>NUCLEOTIDE SEQUENCE</scope>
    <source>
        <strain evidence="6">JKM2019</strain>
        <tissue evidence="6">Whole body</tissue>
    </source>
</reference>
<evidence type="ECO:0000256" key="5">
    <source>
        <dbReference type="SAM" id="MobiDB-lite"/>
    </source>
</evidence>
<dbReference type="EC" id="2.7.-.-" evidence="4"/>
<dbReference type="Gene3D" id="3.30.470.160">
    <property type="entry name" value="Inositol polyphosphate kinase"/>
    <property type="match status" value="2"/>
</dbReference>
<proteinExistence type="inferred from homology"/>
<evidence type="ECO:0000313" key="6">
    <source>
        <dbReference type="EMBL" id="KAH7645471.1"/>
    </source>
</evidence>
<dbReference type="PANTHER" id="PTHR12400:SF21">
    <property type="entry name" value="KINASE"/>
    <property type="match status" value="1"/>
</dbReference>
<accession>A0A9D4SL52</accession>
<protein>
    <recommendedName>
        <fullName evidence="4">Kinase</fullName>
        <ecNumber evidence="4">2.7.-.-</ecNumber>
    </recommendedName>
</protein>
<reference evidence="6" key="2">
    <citation type="journal article" date="2021" name="World Allergy Organ. J.">
        <title>Chromosome-level assembly of Dermatophagoides farinae genome and transcriptome reveals two novel allergens Der f 37 and Der f 39.</title>
        <authorList>
            <person name="Chen J."/>
            <person name="Cai Z."/>
            <person name="Fan D."/>
            <person name="Hu J."/>
            <person name="Hou Y."/>
            <person name="He Y."/>
            <person name="Zhang Z."/>
            <person name="Zhao Z."/>
            <person name="Gao P."/>
            <person name="Hu W."/>
            <person name="Sun J."/>
            <person name="Li J."/>
            <person name="Ji K."/>
        </authorList>
    </citation>
    <scope>NUCLEOTIDE SEQUENCE</scope>
    <source>
        <strain evidence="6">JKM2019</strain>
    </source>
</reference>
<dbReference type="Pfam" id="PF03770">
    <property type="entry name" value="IPK"/>
    <property type="match status" value="2"/>
</dbReference>
<comment type="similarity">
    <text evidence="1 4">Belongs to the inositol phosphokinase (IPK) family.</text>
</comment>
<evidence type="ECO:0000256" key="4">
    <source>
        <dbReference type="RuleBase" id="RU363090"/>
    </source>
</evidence>
<dbReference type="GO" id="GO:0032958">
    <property type="term" value="P:inositol phosphate biosynthetic process"/>
    <property type="evidence" value="ECO:0007669"/>
    <property type="project" value="InterPro"/>
</dbReference>
<dbReference type="PANTHER" id="PTHR12400">
    <property type="entry name" value="INOSITOL POLYPHOSPHATE KINASE"/>
    <property type="match status" value="1"/>
</dbReference>
<dbReference type="InterPro" id="IPR038286">
    <property type="entry name" value="IPK_sf"/>
</dbReference>
<evidence type="ECO:0000256" key="2">
    <source>
        <dbReference type="ARBA" id="ARBA00022679"/>
    </source>
</evidence>
<dbReference type="GO" id="GO:0000828">
    <property type="term" value="F:inositol hexakisphosphate kinase activity"/>
    <property type="evidence" value="ECO:0007669"/>
    <property type="project" value="TreeGrafter"/>
</dbReference>
<evidence type="ECO:0000256" key="1">
    <source>
        <dbReference type="ARBA" id="ARBA00007374"/>
    </source>
</evidence>
<evidence type="ECO:0000256" key="3">
    <source>
        <dbReference type="ARBA" id="ARBA00022777"/>
    </source>
</evidence>
<feature type="compositionally biased region" description="Acidic residues" evidence="5">
    <location>
        <begin position="542"/>
        <end position="552"/>
    </location>
</feature>
<name>A0A9D4SL52_DERFA</name>
<gene>
    <name evidence="6" type="ORF">HUG17_1009</name>
</gene>
<dbReference type="GO" id="GO:0005737">
    <property type="term" value="C:cytoplasm"/>
    <property type="evidence" value="ECO:0007669"/>
    <property type="project" value="TreeGrafter"/>
</dbReference>
<dbReference type="SUPFAM" id="SSF56104">
    <property type="entry name" value="SAICAR synthase-like"/>
    <property type="match status" value="1"/>
</dbReference>
<sequence>MKTIHQNDNNLHGLFESNGSINIDKSVHHRSSSPLPYRKISWHITATNSSDPTSSSSSSSLHRSNSLIRFTHDLSNNYHQQTSTPSICFNNIVNDNNNNNDINQLPTSTIATNDQSIDLMITNLNFKDLIVLSPFDHQVGGHTQIMLLNQYTLCKSLIPRELDFYLNIPRQLNGFVPRYKGVVEICHNESMIPTLYHPNRNFYSKHNNNCNNKPELRVRLSVCNDRRLLESIRGHFEQQRGYGSRPNQQYFMLLENITSNYHLPCILDLKMGTRQHSDDASDEKRRRQIAKCASTTSATLGIRICGMQVYHKLSNNNNNKYKLYQRDKYHGRRIKNENGLRNELEDVFNVGNPARKQRLFSDGEEDVDDEFENDDYFYPYDNNITARNGIIDDVDDDDECTSSSLDSMSEESSSYNMEKHLNDNEDILYNCNRDHYRLHRTSTSSKNNNNDLPAFDIRLIDFAHTSFNSSSPSCDYGFILGIDNLIRLLNEILFDAIRARVAMNQQRNNKRRRSSGQNMDNDSQFPHMPSNKKWVINNNNNNDDDDHNCDEL</sequence>
<dbReference type="GO" id="GO:0046854">
    <property type="term" value="P:phosphatidylinositol phosphate biosynthetic process"/>
    <property type="evidence" value="ECO:0007669"/>
    <property type="project" value="TreeGrafter"/>
</dbReference>